<feature type="compositionally biased region" description="Basic and acidic residues" evidence="6">
    <location>
        <begin position="4548"/>
        <end position="4558"/>
    </location>
</feature>
<dbReference type="PROSITE" id="PS50825">
    <property type="entry name" value="HYR"/>
    <property type="match status" value="1"/>
</dbReference>
<keyword evidence="5" id="KW-0106">Calcium</keyword>
<keyword evidence="9" id="KW-1185">Reference proteome</keyword>
<dbReference type="Pfam" id="PF18998">
    <property type="entry name" value="Flg_new_2"/>
    <property type="match status" value="11"/>
</dbReference>
<feature type="region of interest" description="Disordered" evidence="6">
    <location>
        <begin position="888"/>
        <end position="907"/>
    </location>
</feature>
<proteinExistence type="predicted"/>
<feature type="region of interest" description="Disordered" evidence="6">
    <location>
        <begin position="4370"/>
        <end position="4613"/>
    </location>
</feature>
<gene>
    <name evidence="8" type="ORF">dnl_43770</name>
</gene>
<dbReference type="KEGG" id="dli:dnl_43770"/>
<dbReference type="Proteomes" id="UP000663720">
    <property type="component" value="Chromosome"/>
</dbReference>
<feature type="compositionally biased region" description="Basic and acidic residues" evidence="6">
    <location>
        <begin position="3263"/>
        <end position="3272"/>
    </location>
</feature>
<feature type="compositionally biased region" description="Polar residues" evidence="6">
    <location>
        <begin position="4512"/>
        <end position="4525"/>
    </location>
</feature>
<dbReference type="InterPro" id="IPR003410">
    <property type="entry name" value="HYR_dom"/>
</dbReference>
<reference evidence="8" key="1">
    <citation type="journal article" date="2021" name="Microb. Physiol.">
        <title>Proteogenomic Insights into the Physiology of Marine, Sulfate-Reducing, Filamentous Desulfonema limicola and Desulfonema magnum.</title>
        <authorList>
            <person name="Schnaars V."/>
            <person name="Wohlbrand L."/>
            <person name="Scheve S."/>
            <person name="Hinrichs C."/>
            <person name="Reinhardt R."/>
            <person name="Rabus R."/>
        </authorList>
    </citation>
    <scope>NUCLEOTIDE SEQUENCE</scope>
    <source>
        <strain evidence="8">5ac10</strain>
    </source>
</reference>
<evidence type="ECO:0000256" key="6">
    <source>
        <dbReference type="SAM" id="MobiDB-lite"/>
    </source>
</evidence>
<evidence type="ECO:0000256" key="4">
    <source>
        <dbReference type="ARBA" id="ARBA00022737"/>
    </source>
</evidence>
<dbReference type="Pfam" id="PF20009">
    <property type="entry name" value="GEVED"/>
    <property type="match status" value="1"/>
</dbReference>
<dbReference type="InterPro" id="IPR006626">
    <property type="entry name" value="PbH1"/>
</dbReference>
<evidence type="ECO:0000259" key="7">
    <source>
        <dbReference type="PROSITE" id="PS50825"/>
    </source>
</evidence>
<dbReference type="Gene3D" id="2.60.40.10">
    <property type="entry name" value="Immunoglobulins"/>
    <property type="match status" value="1"/>
</dbReference>
<keyword evidence="3" id="KW-0732">Signal</keyword>
<dbReference type="InterPro" id="IPR013783">
    <property type="entry name" value="Ig-like_fold"/>
</dbReference>
<dbReference type="InterPro" id="IPR059100">
    <property type="entry name" value="TSP3_bac"/>
</dbReference>
<accession>A0A975GHY0</accession>
<feature type="compositionally biased region" description="Acidic residues" evidence="6">
    <location>
        <begin position="5001"/>
        <end position="5014"/>
    </location>
</feature>
<evidence type="ECO:0000313" key="9">
    <source>
        <dbReference type="Proteomes" id="UP000663720"/>
    </source>
</evidence>
<dbReference type="EMBL" id="CP061799">
    <property type="protein sequence ID" value="QTA82016.1"/>
    <property type="molecule type" value="Genomic_DNA"/>
</dbReference>
<feature type="domain" description="HYR" evidence="7">
    <location>
        <begin position="3146"/>
        <end position="3225"/>
    </location>
</feature>
<dbReference type="PANTHER" id="PTHR14139:SF2">
    <property type="entry name" value="CALSYNTENIN-1"/>
    <property type="match status" value="1"/>
</dbReference>
<protein>
    <submittedName>
        <fullName evidence="8">HYR domain-containing protein</fullName>
    </submittedName>
</protein>
<comment type="subcellular location">
    <subcellularLocation>
        <location evidence="1">Secreted</location>
    </subcellularLocation>
</comment>
<keyword evidence="2" id="KW-0964">Secreted</keyword>
<name>A0A975GHY0_9BACT</name>
<evidence type="ECO:0000256" key="3">
    <source>
        <dbReference type="ARBA" id="ARBA00022729"/>
    </source>
</evidence>
<evidence type="ECO:0000256" key="1">
    <source>
        <dbReference type="ARBA" id="ARBA00004613"/>
    </source>
</evidence>
<evidence type="ECO:0000313" key="8">
    <source>
        <dbReference type="EMBL" id="QTA82016.1"/>
    </source>
</evidence>
<feature type="region of interest" description="Disordered" evidence="6">
    <location>
        <begin position="3258"/>
        <end position="3282"/>
    </location>
</feature>
<dbReference type="InterPro" id="IPR044060">
    <property type="entry name" value="Bacterial_rp_domain"/>
</dbReference>
<feature type="region of interest" description="Disordered" evidence="6">
    <location>
        <begin position="4957"/>
        <end position="5020"/>
    </location>
</feature>
<dbReference type="InterPro" id="IPR045474">
    <property type="entry name" value="GEVED"/>
</dbReference>
<organism evidence="8 9">
    <name type="scientific">Desulfonema limicola</name>
    <dbReference type="NCBI Taxonomy" id="45656"/>
    <lineage>
        <taxon>Bacteria</taxon>
        <taxon>Pseudomonadati</taxon>
        <taxon>Thermodesulfobacteriota</taxon>
        <taxon>Desulfobacteria</taxon>
        <taxon>Desulfobacterales</taxon>
        <taxon>Desulfococcaceae</taxon>
        <taxon>Desulfonema</taxon>
    </lineage>
</organism>
<dbReference type="SMART" id="SM00710">
    <property type="entry name" value="PbH1"/>
    <property type="match status" value="13"/>
</dbReference>
<feature type="compositionally biased region" description="Low complexity" evidence="6">
    <location>
        <begin position="891"/>
        <end position="906"/>
    </location>
</feature>
<sequence length="5054" mass="515241">MFDGIFNAGTGTVKLTDANHTITGGNGSTVTFNNLIMEPLTAPRTITIGRSIQPMVLAVNGDFISGSSAASQVTFVKAHAGSNVTNPVTSYYCASNGGIANITCLPGGPPSPGYGSTPAPGSTLSMTTTQGTNGTSTLTVSETGNAALNITGITVTGTDAAKFTPSPTSFSIADGGADQNVTVTCDASSVGTFTNATLNVAHNATGSPATYPLSCTVNPAAPTVSSVSSTTANGSYKAGDTVSVTVTFSESVTVTGTPQLTLNPGTPYAVNYSGGSGTDTLTFDYTVSAGHNSTDLDYEAAASLALNGGTIKDTATGLKDAVLTLPTPGAAGSLGTNKAIVIDTTAPAISSVTSSTANGTYGTGATVSVTVNFSENVTLAGGNLTVNLDTGGTAVITPFGPANTASATYTVAAGENSSDLNSASLTLAGGATLRDAAGNDAALTIPAGQSIADSKAIVIDTTAPAISSVTSSTADGTYGAGSTVNVTVNFSEKVTLAGGTLTVNLDTGGTAVISAIADSNTASGTYTVAAGHNSTDLNSSSLVLAGGATLKDTAGNNAALTIPAGQSIADSKAIVIDTTAPAISSVTSSTADGTYGAGSTVNVTVNFSEKVTLAGGSLTVNLDTGGTAVISAIADSNTASGTYTVAAGHNSTDLNSSSLVLAGGATLKDAAGNNAALTIPAGQSVADSKAIVIDTTAPAINSFARQTPAAQNTNADTLIFRVTFNENVKNVDTADFSVNSTSTATVTGVTTATPNSVYDVTISGGNLASFNGSLGLNLSSSASISDTAGNALPASEPSTDETYTLDNTATTVTINQAAAQTDPSSISPVNFTVVFNKSVTGFTNADISLSGTAGAATSAVTGSGTTYNVAVSGMTASGTVTASVNADAAQDSSGNNSAASTSTDNTINYNNAPSISGTYTFTSINEDTTSTGVKVSAVLADAGITAADTNGDTLGIAVTGITGNGTWQFSSDSTNGTDGTWTAFNQTNTPADTTALLLNQNAWIRYIPDSINSETAGLTFRAWDQTTGTSSASGTASYADTSTNGGASAWSTTTGTGTLTVTSVNDIPTLTAFAAVVDTTPEDIEVEITFAELAAQGDEADADGTVDAFVVQAVSTGTLKIGTSSAAAADYALGTIDTIDSTNNAYWTPAANANGTLNALELFAQDNSGAESVTAGVIAQVSVTAENDAPVLAALEAAALAYTENDGAVSVTSAITVSDADSTNITGAAIAISTGFATGEDVLAFTDAAPITGSFDSGTGILTLTGSDTLANYQAALRAVTYENTSENPDTTTRTLTFTVNDGASDSNQPTRDINITAENDAPVLAALEAAAVEYTENDGAAAITSAITVSDADSTNITGAAIAISTGFATGEDVLAFTDAAPITGSFDSGTGILTLTGSDTLANYQAALRAVTYKNTSENPDTTTRTLTFTVNDGASDSNQPTRDINITAENDAPVLAALEAAAITYTENDGAVSVTSAITVSDADSTNITGAAIAISTGFATGEDVLAFTDAAPITGSFDSGTGILTLTGSDTLANYQAALRAVTYKNTSENPDTTTRTLTFTVNDGTADSNLPTRDINITAENDAPVLAALEAAAVEYTENDGAVSVTSAITVSDADSTNITGAAIAISTGFATGEDVLAFTDAAPITGSFDSGTGILTLTGSDTLANYQAALRAVTYKNTSENPDTTTRTLTFTVNDGASDSNQPTRDINITAENDAPVLAALEAAAVEYTENDGAAAITSAITVSDADSTNITGAAIEISTGFVTGEDVLAFTDAAPITGSFDSGTGILTLTGSDTLANYQAALRAVTYENTSENPDTTTRTLTFTVNDGASDSNQPTRDINITAENDAPVLAALEAAAVEYTENDGAVAITSAITVSDADSTNITGAAIEISSGFVTGEDVLAFTDAAPITGSFDSGTGILTLTGSDTLANYQAALRAVTYKNTSENPDTTTRTLTFTVNDGASDSNQPTRDINITAENDAPVLAALEAAAVEYTENDGAVAITSAITVSDADSTNITGAAIEISSGFVTGEDVLAFTDAAPITGSFDSGTGILTLTGSDTLANYQAALRAVTYKNTSENPDTTTRTLTFTVNDGASDSNQPTRDINITAENDAPVLAALEAAAVEYTENDGAAAITSAITVSDADSTNITGAAIEISTGFVTGEDVLAFTDAAPITGSFDSGTGILTLTGSDTLANYQAALRAVTYENTSENPDTTTRTLTFTVNDGASDSNQPTRDINITAENDAPVLAALEAAALAYTENDGAVSVTSAITVSDADSTNITGAAIAISTGFATGEDVLAFTDAAPITGSFDSGTGILTLTGSDTLANYQAALRAVTYKNTSENPDTTTRTLTFTVNDGASDSNQPTRDINITAENDAPVLAALEAAALAYTENDGAVAVTSAITVSDADSTNITGAAIEISTGFATGEDILAFTDAAPITGSFDSGTGILTLTGSDTLANYQAALRAVTYKNTSENPDTTTRTLTFTVNDGASDSNQPTRDINITAENDAPVLAALEAAAVEYTENDGVAAVTSAITVSDADSTNITGAAIAISTGFATGEDVLAFTDAAPITGSFDSGTGILTLTGSDTLANYQAALRAVTYKNTSENPDTTTRTLTFTVNDGASDSNQPTRDINITAENDAPVLAALEAAAVEYTENDGAVAVTSAITVSDADSTNITGAAIAISTGFATGEDVLAFTDAAPITGSFDSGTGILTLTGSDTLANYQAALQAVTYENTSENPDTTTRTLTFTVNDGASDSNQPTRDINITAENDAPTFTSFADPVDTTNEDTEVEITFAELAAQGNEADADGTVDAFVVQAVSTGTLKIGTDAATAAAFDAVTNNTIDSTKNAYWTPASNANGSLNALELLAKDNSAALSLTAGVIAKVSVTPVNDIPTLTAFAAVVDTTPEDTEVEITFAELETQGDEADADGTVTAFVVKAVSTGTLKIGTDAATAAAFDAVTNNTIDSTKNAYWTPASNANGSLNALELLAKDNSAALSLTAGVIAKVSVTAVNDIPTLTAFAAVVDTTPEDTEVEITFAELETQGDEADADGTVTAFVVKAVSTGTLKIGTSSTAAAEWSAGTNDTIDSTKNAFWTPALNANSITNALELVAKDNSGDVSVTAGVIAKISVTDKTAPVITCPADINLPAAGSLTPVIYTATALDNIDPAPVITFDIASGSDFQPGTTPVTVKATDASGNFSECTFMVTIDEYDFGDTPDPALPTLLANDGARHKIDGVTFLGTGVDSETDGHQDKDALGDDNNGNDDEDGVAFTSSLIPETEAIIDITASVSGLLNAWIDFNADGDWEDTGDQIFIDKNLSAGVNTLSFTVPADAKPGTVFARFRFSTSGGISYTGAADNGEVEDYAVSIESPFIPSYTISVNKTGLGTGTVSSTPAGIDCGDDCEQDYNEGTEITLTAVPESGSNFTGWTGGGCTGTGDCIVTMNAAETVTATFEITTVPQHTLTLTKDGTGTGKVSSEPAGIDCGTDCNQDYDQGTEITLTAVPESGSNFTGWTGGGCTGTGDCIVTLNTAETVTATFEITTVPQHTLTLTKDGTGTGKVSSEPAGIDCGTDCNQDYDQGTEITLTAVPESGSNFTGWTGGGCTGTGDCIVTMNAAETVTATFEITTVPQHTLTLTKDGTGTGKVSSEPAGIDCGTDCNQDYDQGTEITLTAVPESGSNFTGWTGGGCTGTGDCIVTMNAAETVTATFEITTVPQHTLTLTKDGTGTGKVSSEPAGIDCGTDCNQDYDQGTEITLTAVPESGSNFTGWTGGGCTGTGDCIVTMNAAETVTATFEITTVPQHTLTLTKDGTGTGKVSSEPAGIDCGTDCDQDYDQGTEITLTAVPESGSNFTGWTGGGCTGTGNCIVTLNAAETVTATFEITTVPQHTLTLTKDGTGTGKVSSEPAGIDCGTDCNQNYDQGTEITLTAVPESGSNFTGWTGGGCTGTGNCIVTLNAAETVTATFEITTVPQHTLTLTKDGTGTGKVSSEPAGIDCGTDCDQDYDQGTEITLTAVPESGSNFTGWTGGGCTGTGNCIVTLNAAETVTATFEITTVPQHTLTLTKDGTGTGKVSSEPAGIDCGTDCNQNYDQGTEITLTAVPESGSNFTGWTGGGCTGTGDCIVTMNAAETVTATFEITTVPQHTLTLTKDGTGTGKVSSEPAGIDCGTDCNQDYDQGTEITLTAVPESGSNFTGWTGGGCTGTGNCIVTLNAAETVTATFEITTVPQHTLTLTKDGTGTGKVSSEPAGIDCGTDCNQDYDQGTEITLTAVPESGSNFTGWTGGGCTGTGNCIVTLNAAETVTAAFNKTDVPVIEPEPEDSDGIPGWWEVLHGLNPNDPSDAAEDTDKDGLTNLEEFISQTNPKDADTDADGMTDGWEKENNLDPTDSSDADKDPDTDGLTNLEEFISQTNPKDADTDADGMTDGWEKENNLDPTDSSDADKDPDTDGLTNLEEFISQTNPKDADTDADGMTDGWEKENNLDPTDSSDAGTDPDGDGMTNIQEFSAGTNPQNEDSDNDGFTDLTEINAGTNPLDNLDKPEEPKNTDDEDSDGDGMENGWENQHGLNPDNPSDGIADNDGDHRNNRVEYAENTNPQIPDTYEASHMFNDEGFMQDEGFVLHVISEFANGFTMKIDTPEGEQLIIPEEYTGTGTAENPFTYNWKPGTLFTERRTDDPLPGDVTYKISFRFYADGSNLPFIYNVTWADYATADDKAADTPKDQQDFEALYQSNLHRITQMERIFDPSVPSEFNYTIKDIEGKNRPAVIKIPAIPYENLLIDNAEQNNLGYDPDADTFDIDPDIQEDMKLVPGDLLRLKIGSYNFSDTPAEGVTITFEAATGKYKGYPVRYNPIRHPDGSGRNTNAPKLNLPIQLNPEAEAFKVLKSMEDASRLLSVMVNETGDGTDGFVKADVYFEVSEDGLVIINISHLTSIGFIIEDADKDGMPDDWENKYGLDMNEPADANEDADGDGMTNLEEFTADSDPKVNLETPEPETAEPETENDDGGGSGGWCFISASQSAAMPFVIRIFGAIIAGMAVIKRFQP</sequence>
<evidence type="ECO:0000256" key="5">
    <source>
        <dbReference type="ARBA" id="ARBA00022837"/>
    </source>
</evidence>
<evidence type="ECO:0000256" key="2">
    <source>
        <dbReference type="ARBA" id="ARBA00022525"/>
    </source>
</evidence>
<feature type="compositionally biased region" description="Basic and acidic residues" evidence="6">
    <location>
        <begin position="4591"/>
        <end position="4601"/>
    </location>
</feature>
<keyword evidence="4" id="KW-0677">Repeat</keyword>
<dbReference type="Pfam" id="PF02494">
    <property type="entry name" value="HYR"/>
    <property type="match status" value="1"/>
</dbReference>
<dbReference type="PANTHER" id="PTHR14139">
    <property type="entry name" value="CALSYNTENIN"/>
    <property type="match status" value="1"/>
</dbReference>
<dbReference type="Pfam" id="PF18884">
    <property type="entry name" value="TSP3_bac"/>
    <property type="match status" value="3"/>
</dbReference>